<keyword evidence="3 5" id="KW-0326">Glycosidase</keyword>
<dbReference type="SUPFAM" id="SSF51445">
    <property type="entry name" value="(Trans)glycosidases"/>
    <property type="match status" value="1"/>
</dbReference>
<dbReference type="KEGG" id="sfu:Sfum_2523"/>
<keyword evidence="6" id="KW-1185">Reference proteome</keyword>
<dbReference type="RefSeq" id="WP_011699369.1">
    <property type="nucleotide sequence ID" value="NC_008554.1"/>
</dbReference>
<dbReference type="InterPro" id="IPR001764">
    <property type="entry name" value="Glyco_hydro_3_N"/>
</dbReference>
<keyword evidence="2 5" id="KW-0378">Hydrolase</keyword>
<evidence type="ECO:0000256" key="3">
    <source>
        <dbReference type="ARBA" id="ARBA00023295"/>
    </source>
</evidence>
<gene>
    <name evidence="5" type="ordered locus">Sfum_2523</name>
</gene>
<comment type="similarity">
    <text evidence="1">Belongs to the glycosyl hydrolase 3 family.</text>
</comment>
<dbReference type="InterPro" id="IPR017853">
    <property type="entry name" value="GH"/>
</dbReference>
<evidence type="ECO:0000256" key="1">
    <source>
        <dbReference type="ARBA" id="ARBA00005336"/>
    </source>
</evidence>
<dbReference type="GO" id="GO:0005975">
    <property type="term" value="P:carbohydrate metabolic process"/>
    <property type="evidence" value="ECO:0007669"/>
    <property type="project" value="InterPro"/>
</dbReference>
<dbReference type="Pfam" id="PF00933">
    <property type="entry name" value="Glyco_hydro_3"/>
    <property type="match status" value="1"/>
</dbReference>
<dbReference type="HOGENOM" id="CLU_008392_0_1_7"/>
<dbReference type="CAZy" id="GH3">
    <property type="family name" value="Glycoside Hydrolase Family 3"/>
</dbReference>
<dbReference type="GO" id="GO:0009254">
    <property type="term" value="P:peptidoglycan turnover"/>
    <property type="evidence" value="ECO:0007669"/>
    <property type="project" value="TreeGrafter"/>
</dbReference>
<dbReference type="EC" id="3.2.1.52" evidence="5"/>
<dbReference type="PANTHER" id="PTHR30480:SF16">
    <property type="entry name" value="GLYCOSIDE HYDROLASE FAMILY 3 DOMAIN PROTEIN"/>
    <property type="match status" value="1"/>
</dbReference>
<dbReference type="EMBL" id="CP000478">
    <property type="protein sequence ID" value="ABK18201.1"/>
    <property type="molecule type" value="Genomic_DNA"/>
</dbReference>
<dbReference type="PANTHER" id="PTHR30480">
    <property type="entry name" value="BETA-HEXOSAMINIDASE-RELATED"/>
    <property type="match status" value="1"/>
</dbReference>
<evidence type="ECO:0000313" key="6">
    <source>
        <dbReference type="Proteomes" id="UP000001784"/>
    </source>
</evidence>
<sequence length="337" mass="37466">MVLKQVAEAGIHLLVGFRGTTFQEQLKSLIDEFGIGGIVLFRRNIQTPEQLRSLLEEMQSHARQVLGRSLWVAIDQEGGPVQRLVPPFTQLPSACDLAQQGIEAVAEWSSKAAMDLRRMGIHINLAPVLDLRVNANSHFMEGRCLGDDPLTVAELGCRWIKTLQGAGVSATAKHFPGLGLAELDPHHFAPVIRWPDQEAMQRDLLPFRKAIEAGVHCVMTSHALYPFIDSVWPATLSPAINNDLLRGTLGFRGTLLSDDMDMAAVSEKYSWKEMAEQGLLATIDFFLLCQRTENIEQLQGALCAAIAGSSRIEAMHRESAKRIEWLYDRHRMEHQGG</sequence>
<evidence type="ECO:0000256" key="2">
    <source>
        <dbReference type="ARBA" id="ARBA00022801"/>
    </source>
</evidence>
<dbReference type="GO" id="GO:0004563">
    <property type="term" value="F:beta-N-acetylhexosaminidase activity"/>
    <property type="evidence" value="ECO:0007669"/>
    <property type="project" value="UniProtKB-EC"/>
</dbReference>
<proteinExistence type="inferred from homology"/>
<dbReference type="InterPro" id="IPR036962">
    <property type="entry name" value="Glyco_hydro_3_N_sf"/>
</dbReference>
<protein>
    <submittedName>
        <fullName evidence="5">Beta-N-acetylhexosaminidase</fullName>
        <ecNumber evidence="5">3.2.1.52</ecNumber>
    </submittedName>
</protein>
<dbReference type="Proteomes" id="UP000001784">
    <property type="component" value="Chromosome"/>
</dbReference>
<dbReference type="InterPro" id="IPR050226">
    <property type="entry name" value="NagZ_Beta-hexosaminidase"/>
</dbReference>
<feature type="domain" description="Glycoside hydrolase family 3 N-terminal" evidence="4">
    <location>
        <begin position="21"/>
        <end position="313"/>
    </location>
</feature>
<name>A0LL99_SYNFM</name>
<dbReference type="Gene3D" id="3.20.20.300">
    <property type="entry name" value="Glycoside hydrolase, family 3, N-terminal domain"/>
    <property type="match status" value="1"/>
</dbReference>
<dbReference type="AlphaFoldDB" id="A0LL99"/>
<evidence type="ECO:0000259" key="4">
    <source>
        <dbReference type="Pfam" id="PF00933"/>
    </source>
</evidence>
<dbReference type="InParanoid" id="A0LL99"/>
<organism evidence="5 6">
    <name type="scientific">Syntrophobacter fumaroxidans (strain DSM 10017 / MPOB)</name>
    <dbReference type="NCBI Taxonomy" id="335543"/>
    <lineage>
        <taxon>Bacteria</taxon>
        <taxon>Pseudomonadati</taxon>
        <taxon>Thermodesulfobacteriota</taxon>
        <taxon>Syntrophobacteria</taxon>
        <taxon>Syntrophobacterales</taxon>
        <taxon>Syntrophobacteraceae</taxon>
        <taxon>Syntrophobacter</taxon>
    </lineage>
</organism>
<dbReference type="eggNOG" id="COG1472">
    <property type="taxonomic scope" value="Bacteria"/>
</dbReference>
<dbReference type="OrthoDB" id="9781691at2"/>
<evidence type="ECO:0000313" key="5">
    <source>
        <dbReference type="EMBL" id="ABK18201.1"/>
    </source>
</evidence>
<dbReference type="FunCoup" id="A0LL99">
    <property type="interactions" value="309"/>
</dbReference>
<dbReference type="STRING" id="335543.Sfum_2523"/>
<reference evidence="5 6" key="1">
    <citation type="submission" date="2006-10" db="EMBL/GenBank/DDBJ databases">
        <title>Complete sequence of Syntrophobacter fumaroxidans MPOB.</title>
        <authorList>
            <consortium name="US DOE Joint Genome Institute"/>
            <person name="Copeland A."/>
            <person name="Lucas S."/>
            <person name="Lapidus A."/>
            <person name="Barry K."/>
            <person name="Detter J.C."/>
            <person name="Glavina del Rio T."/>
            <person name="Hammon N."/>
            <person name="Israni S."/>
            <person name="Pitluck S."/>
            <person name="Goltsman E.G."/>
            <person name="Martinez M."/>
            <person name="Schmutz J."/>
            <person name="Larimer F."/>
            <person name="Land M."/>
            <person name="Hauser L."/>
            <person name="Kyrpides N."/>
            <person name="Kim E."/>
            <person name="Boone D.R."/>
            <person name="Brockman F."/>
            <person name="Culley D."/>
            <person name="Ferry J."/>
            <person name="Gunsalus R."/>
            <person name="McInerney M.J."/>
            <person name="Morrison M."/>
            <person name="Plugge C."/>
            <person name="Rohlin L."/>
            <person name="Scholten J."/>
            <person name="Sieber J."/>
            <person name="Stams A.J.M."/>
            <person name="Worm P."/>
            <person name="Henstra A.M."/>
            <person name="Richardson P."/>
        </authorList>
    </citation>
    <scope>NUCLEOTIDE SEQUENCE [LARGE SCALE GENOMIC DNA]</scope>
    <source>
        <strain evidence="6">DSM 10017 / MPOB</strain>
    </source>
</reference>
<accession>A0LL99</accession>